<dbReference type="Proteomes" id="UP001165060">
    <property type="component" value="Unassembled WGS sequence"/>
</dbReference>
<dbReference type="SUPFAM" id="SSF49899">
    <property type="entry name" value="Concanavalin A-like lectins/glucanases"/>
    <property type="match status" value="1"/>
</dbReference>
<dbReference type="SUPFAM" id="SSF81296">
    <property type="entry name" value="E set domains"/>
    <property type="match status" value="1"/>
</dbReference>
<gene>
    <name evidence="3" type="ORF">TeGR_g12167</name>
</gene>
<feature type="signal peptide" evidence="2">
    <location>
        <begin position="1"/>
        <end position="15"/>
    </location>
</feature>
<protein>
    <submittedName>
        <fullName evidence="3">Uncharacterized protein</fullName>
    </submittedName>
</protein>
<dbReference type="PROSITE" id="PS50194">
    <property type="entry name" value="FILAMIN_REPEAT"/>
    <property type="match status" value="1"/>
</dbReference>
<accession>A0ABQ6MCI7</accession>
<name>A0ABQ6MCI7_9STRA</name>
<evidence type="ECO:0000313" key="4">
    <source>
        <dbReference type="Proteomes" id="UP001165060"/>
    </source>
</evidence>
<sequence>MVLFLSAIYGCWCLAVTVDLLRLLACEKASCNDWCVKMQMANIVSLSRTDNHLDFITAATVRYPSFTPIGMGESSLKAIELEIEVTASVTTWAFSFFPITLTMPPRKEAYSCRQINSSTVCDVGTLAEFEQQDCIIPGMYPVVDPIVHSIDFLPPSDGDDNTITISANFTVNTGSELDIFAHLPTDVELDAYFSDSLHPLSEAVRLPSNYESIAKIRCSNGTFAGKTVSGVMQLDVFGTDSRIEELQKMVHLLLDGLDEPEVLLYIQGTADSGDQSFLQRILESMPLIKMLDYPSFNLNTISTQFNLSSVVQPVSMELLALSPDPENPDTQAIDATVFGSFILDIPYNTFGTAPPVLMDITDPEDPSNVLVTVGAHDANLFGNQEDSLPATAMMEIIVKDLPRLIDMAGDGSIVDVGLAGTPSSTFLLSRILSNENINVKPIIEGIFGTPVDNTTTFIDLASFKLNASLTFNEDDPAGFQTMASLNVSNLPVNFDLKAGALDLTLTSRNADLAGGGTDAPFAHLKSSAVNCEKDKPCSIISTVTLLPEQTSTVVTDYLNGEEVTVDGFGTIDGKPNISLPELTAPAIPASISLKNVSQLIDDDCDAASGLCFGNGLGRIENFDVLGATIEGGDISIPCVFGEGICASISPAKIQELAATTGALAVNLTLALNDSLPFLENLVVEVPAMSLDVDIGDKENSVTLAVEPLSIVVDNLLERQRFLILSAGSINDWSAVFRAAYTFADDGGGQVVIHGGAVGEEDHVSPVSSVFPRVTIDLEDQDFEFEMPDIPLPYYEDGNTATPWQLVSTTKNSAKFQINMDFTNPAPVALLFQNARARIFYDDDVTGEAIEVASVNLDNDELALTTGNNTIVAFLSLNANEGVESCQKSECVDRTSLQEQLECVPCTSTMFLNSFLSRNPTNVTVALEYENVFEEIVQVTTRLTLYEEEATDKIASKGRKEDFIDQVVDVESLLSKAMYFELNFGESIASTLTPPWIEWDGESFVRVDGVLDITVDNIFTFSFLTSKLFIKRVGMSDLDGVSKTYPFTHFPLNWGPYPGEEDFKAVSNIADSRTTFVPSGELSDVIKVPIEGDLEALSRAVSELYVEGRFCLHITEAMADLSLQCEDALLAPFGLACESKEVFGLTVPWSIPDVNLYRKHACHNPRIATDGGCVPVTRPLFSFDGGLGNFNAGLFEAREDTKVQADGIVLNTDKDQNGRVWLKEKQMVRDGFEISFEFQLENKEGGWFSDSGDMAGGFALVIQNSEEGPLAAGNVDSLNVDLTTEGLQDDLLNALADTSTHISGCGYEGIENSVGVLFSLKQSQFYNIVGLSDWQRASVSVWENGLVESGSGSSTREKGGILGYIQIPDDAGDQPMRQLNNFEKHTARVVYNSVWRQIYVYLDDIDEVFLNAPIDLGKDIGLGDDGKAWVGFTTQIDYAYGMKVDSFGMGQVIKDDEMAKVVEEGQERSAPGKLGVFRVDARDSCGLPRTEGGEALRVQMRLVAGEGGGEGGGEGEVIGEDGIEIKDMGDGLYECRYVAQAAGVWEIVVGAEGSEHVAGTIVVI</sequence>
<evidence type="ECO:0000256" key="2">
    <source>
        <dbReference type="SAM" id="SignalP"/>
    </source>
</evidence>
<dbReference type="InterPro" id="IPR013783">
    <property type="entry name" value="Ig-like_fold"/>
</dbReference>
<keyword evidence="4" id="KW-1185">Reference proteome</keyword>
<proteinExistence type="predicted"/>
<feature type="repeat" description="Filamin" evidence="1">
    <location>
        <begin position="1450"/>
        <end position="1563"/>
    </location>
</feature>
<dbReference type="InterPro" id="IPR017868">
    <property type="entry name" value="Filamin/ABP280_repeat-like"/>
</dbReference>
<dbReference type="EMBL" id="BRYB01000137">
    <property type="protein sequence ID" value="GMI23759.1"/>
    <property type="molecule type" value="Genomic_DNA"/>
</dbReference>
<keyword evidence="2" id="KW-0732">Signal</keyword>
<reference evidence="3 4" key="1">
    <citation type="journal article" date="2023" name="Commun. Biol.">
        <title>Genome analysis of Parmales, the sister group of diatoms, reveals the evolutionary specialization of diatoms from phago-mixotrophs to photoautotrophs.</title>
        <authorList>
            <person name="Ban H."/>
            <person name="Sato S."/>
            <person name="Yoshikawa S."/>
            <person name="Yamada K."/>
            <person name="Nakamura Y."/>
            <person name="Ichinomiya M."/>
            <person name="Sato N."/>
            <person name="Blanc-Mathieu R."/>
            <person name="Endo H."/>
            <person name="Kuwata A."/>
            <person name="Ogata H."/>
        </authorList>
    </citation>
    <scope>NUCLEOTIDE SEQUENCE [LARGE SCALE GENOMIC DNA]</scope>
</reference>
<dbReference type="Gene3D" id="2.60.120.200">
    <property type="match status" value="1"/>
</dbReference>
<comment type="caution">
    <text evidence="3">The sequence shown here is derived from an EMBL/GenBank/DDBJ whole genome shotgun (WGS) entry which is preliminary data.</text>
</comment>
<evidence type="ECO:0000313" key="3">
    <source>
        <dbReference type="EMBL" id="GMI23759.1"/>
    </source>
</evidence>
<dbReference type="InterPro" id="IPR013320">
    <property type="entry name" value="ConA-like_dom_sf"/>
</dbReference>
<dbReference type="InterPro" id="IPR014756">
    <property type="entry name" value="Ig_E-set"/>
</dbReference>
<dbReference type="Gene3D" id="2.60.40.10">
    <property type="entry name" value="Immunoglobulins"/>
    <property type="match status" value="1"/>
</dbReference>
<feature type="chain" id="PRO_5046734516" evidence="2">
    <location>
        <begin position="16"/>
        <end position="1563"/>
    </location>
</feature>
<organism evidence="3 4">
    <name type="scientific">Tetraparma gracilis</name>
    <dbReference type="NCBI Taxonomy" id="2962635"/>
    <lineage>
        <taxon>Eukaryota</taxon>
        <taxon>Sar</taxon>
        <taxon>Stramenopiles</taxon>
        <taxon>Ochrophyta</taxon>
        <taxon>Bolidophyceae</taxon>
        <taxon>Parmales</taxon>
        <taxon>Triparmaceae</taxon>
        <taxon>Tetraparma</taxon>
    </lineage>
</organism>
<evidence type="ECO:0000256" key="1">
    <source>
        <dbReference type="PROSITE-ProRule" id="PRU00087"/>
    </source>
</evidence>